<keyword evidence="1" id="KW-0175">Coiled coil</keyword>
<feature type="region of interest" description="Disordered" evidence="2">
    <location>
        <begin position="46"/>
        <end position="84"/>
    </location>
</feature>
<proteinExistence type="predicted"/>
<dbReference type="EMBL" id="DF839781">
    <property type="protein sequence ID" value="GAT44505.1"/>
    <property type="molecule type" value="Genomic_DNA"/>
</dbReference>
<evidence type="ECO:0000256" key="3">
    <source>
        <dbReference type="SAM" id="Phobius"/>
    </source>
</evidence>
<name>A0ABQ0L0V0_MYCCL</name>
<protein>
    <submittedName>
        <fullName evidence="4">Uncharacterized protein</fullName>
    </submittedName>
</protein>
<organism evidence="4 5">
    <name type="scientific">Mycena chlorophos</name>
    <name type="common">Agaric fungus</name>
    <name type="synonym">Agaricus chlorophos</name>
    <dbReference type="NCBI Taxonomy" id="658473"/>
    <lineage>
        <taxon>Eukaryota</taxon>
        <taxon>Fungi</taxon>
        <taxon>Dikarya</taxon>
        <taxon>Basidiomycota</taxon>
        <taxon>Agaricomycotina</taxon>
        <taxon>Agaricomycetes</taxon>
        <taxon>Agaricomycetidae</taxon>
        <taxon>Agaricales</taxon>
        <taxon>Marasmiineae</taxon>
        <taxon>Mycenaceae</taxon>
        <taxon>Mycena</taxon>
    </lineage>
</organism>
<dbReference type="Proteomes" id="UP000815677">
    <property type="component" value="Unassembled WGS sequence"/>
</dbReference>
<evidence type="ECO:0000313" key="4">
    <source>
        <dbReference type="EMBL" id="GAT44505.1"/>
    </source>
</evidence>
<evidence type="ECO:0000313" key="5">
    <source>
        <dbReference type="Proteomes" id="UP000815677"/>
    </source>
</evidence>
<keyword evidence="5" id="KW-1185">Reference proteome</keyword>
<keyword evidence="3" id="KW-0472">Membrane</keyword>
<accession>A0ABQ0L0V0</accession>
<gene>
    <name evidence="4" type="ORF">MCHLO_02122</name>
</gene>
<sequence>MTTTATTPTPNSAFATSARTTGSTIITLVLLAMTTSAAFGFLKRGKKGKGTANGKDVGAESDRESGSGSGSTNAMSREREWKEKEDELRRMLDARDAELKAVNARVVELDGECAILREDADTSLLAVQSRVAELEEELVSKQELETGKRLAEQERIVAEERATSLELELRIAQQAMEQLRSELDDSTATNVALEDRLQTLQTSLSESQHRNSSLSTELSILRAQLPPPDRLTDQAVLVLVQALNTEIRDSAAFFADAFEFEDKTVPSAEGEVDYTTPEMAEVVERATEILGADMVALLRSTSHHADASLVRLAVQGGCVEYARWMSGSWFFEDPEDEQLLADIYARVRADAALSQVDAGRWRAVTHAHVQELIHDDTGPALGEYFVDALVNVLLAAGFRSSAAALHSLISERGEFQERIGALVRLARGLNRAIGAEVTGCELKALSAPPGGAFDAPTMVSVDHPEGEVPEEDDVVLCTCELGLARSDKVEGQGVWTRKVLLKPRVMLVSAGERTPTRTSSGVAGPATRKDSEGSATSS</sequence>
<feature type="region of interest" description="Disordered" evidence="2">
    <location>
        <begin position="510"/>
        <end position="538"/>
    </location>
</feature>
<evidence type="ECO:0000256" key="2">
    <source>
        <dbReference type="SAM" id="MobiDB-lite"/>
    </source>
</evidence>
<feature type="coiled-coil region" evidence="1">
    <location>
        <begin position="117"/>
        <end position="210"/>
    </location>
</feature>
<keyword evidence="3" id="KW-0812">Transmembrane</keyword>
<feature type="transmembrane region" description="Helical" evidence="3">
    <location>
        <begin position="20"/>
        <end position="42"/>
    </location>
</feature>
<evidence type="ECO:0000256" key="1">
    <source>
        <dbReference type="SAM" id="Coils"/>
    </source>
</evidence>
<reference evidence="4" key="1">
    <citation type="submission" date="2014-09" db="EMBL/GenBank/DDBJ databases">
        <title>Genome sequence of the luminous mushroom Mycena chlorophos for searching fungal bioluminescence genes.</title>
        <authorList>
            <person name="Tanaka Y."/>
            <person name="Kasuga D."/>
            <person name="Oba Y."/>
            <person name="Hase S."/>
            <person name="Sato K."/>
            <person name="Oba Y."/>
            <person name="Sakakibara Y."/>
        </authorList>
    </citation>
    <scope>NUCLEOTIDE SEQUENCE</scope>
</reference>
<keyword evidence="3" id="KW-1133">Transmembrane helix</keyword>